<protein>
    <submittedName>
        <fullName evidence="1">Uncharacterized protein</fullName>
    </submittedName>
</protein>
<dbReference type="HOGENOM" id="CLU_2209621_0_0_1"/>
<dbReference type="AlphaFoldDB" id="G2YM37"/>
<name>G2YM37_BOTF4</name>
<evidence type="ECO:0000313" key="2">
    <source>
        <dbReference type="Proteomes" id="UP000008177"/>
    </source>
</evidence>
<sequence length="107" mass="11415">MDVTIWGNVNSDLRNIAQEGNNPKTSILTIGYRQSLIFCSQLGRTFQNCLPSNTVGRGGQGHFFESMSSKTRGRGLTVAVKGGVEDISDKGARVQGGARPTKEVDGA</sequence>
<reference evidence="2" key="1">
    <citation type="journal article" date="2011" name="PLoS Genet.">
        <title>Genomic analysis of the necrotrophic fungal pathogens Sclerotinia sclerotiorum and Botrytis cinerea.</title>
        <authorList>
            <person name="Amselem J."/>
            <person name="Cuomo C.A."/>
            <person name="van Kan J.A."/>
            <person name="Viaud M."/>
            <person name="Benito E.P."/>
            <person name="Couloux A."/>
            <person name="Coutinho P.M."/>
            <person name="de Vries R.P."/>
            <person name="Dyer P.S."/>
            <person name="Fillinger S."/>
            <person name="Fournier E."/>
            <person name="Gout L."/>
            <person name="Hahn M."/>
            <person name="Kohn L."/>
            <person name="Lapalu N."/>
            <person name="Plummer K.M."/>
            <person name="Pradier J.M."/>
            <person name="Quevillon E."/>
            <person name="Sharon A."/>
            <person name="Simon A."/>
            <person name="ten Have A."/>
            <person name="Tudzynski B."/>
            <person name="Tudzynski P."/>
            <person name="Wincker P."/>
            <person name="Andrew M."/>
            <person name="Anthouard V."/>
            <person name="Beever R.E."/>
            <person name="Beffa R."/>
            <person name="Benoit I."/>
            <person name="Bouzid O."/>
            <person name="Brault B."/>
            <person name="Chen Z."/>
            <person name="Choquer M."/>
            <person name="Collemare J."/>
            <person name="Cotton P."/>
            <person name="Danchin E.G."/>
            <person name="Da Silva C."/>
            <person name="Gautier A."/>
            <person name="Giraud C."/>
            <person name="Giraud T."/>
            <person name="Gonzalez C."/>
            <person name="Grossetete S."/>
            <person name="Guldener U."/>
            <person name="Henrissat B."/>
            <person name="Howlett B.J."/>
            <person name="Kodira C."/>
            <person name="Kretschmer M."/>
            <person name="Lappartient A."/>
            <person name="Leroch M."/>
            <person name="Levis C."/>
            <person name="Mauceli E."/>
            <person name="Neuveglise C."/>
            <person name="Oeser B."/>
            <person name="Pearson M."/>
            <person name="Poulain J."/>
            <person name="Poussereau N."/>
            <person name="Quesneville H."/>
            <person name="Rascle C."/>
            <person name="Schumacher J."/>
            <person name="Segurens B."/>
            <person name="Sexton A."/>
            <person name="Silva E."/>
            <person name="Sirven C."/>
            <person name="Soanes D.M."/>
            <person name="Talbot N.J."/>
            <person name="Templeton M."/>
            <person name="Yandava C."/>
            <person name="Yarden O."/>
            <person name="Zeng Q."/>
            <person name="Rollins J.A."/>
            <person name="Lebrun M.H."/>
            <person name="Dickman M."/>
        </authorList>
    </citation>
    <scope>NUCLEOTIDE SEQUENCE [LARGE SCALE GENOMIC DNA]</scope>
    <source>
        <strain evidence="2">T4</strain>
    </source>
</reference>
<gene>
    <name evidence="1" type="ORF">BofuT4_P001320.1</name>
</gene>
<organism evidence="1 2">
    <name type="scientific">Botryotinia fuckeliana (strain T4)</name>
    <name type="common">Noble rot fungus</name>
    <name type="synonym">Botrytis cinerea</name>
    <dbReference type="NCBI Taxonomy" id="999810"/>
    <lineage>
        <taxon>Eukaryota</taxon>
        <taxon>Fungi</taxon>
        <taxon>Dikarya</taxon>
        <taxon>Ascomycota</taxon>
        <taxon>Pezizomycotina</taxon>
        <taxon>Leotiomycetes</taxon>
        <taxon>Helotiales</taxon>
        <taxon>Sclerotiniaceae</taxon>
        <taxon>Botrytis</taxon>
    </lineage>
</organism>
<dbReference type="Proteomes" id="UP000008177">
    <property type="component" value="Unplaced contigs"/>
</dbReference>
<dbReference type="EMBL" id="FQ790344">
    <property type="protein sequence ID" value="CCD52685.1"/>
    <property type="molecule type" value="Genomic_DNA"/>
</dbReference>
<accession>G2YM37</accession>
<evidence type="ECO:0000313" key="1">
    <source>
        <dbReference type="EMBL" id="CCD52685.1"/>
    </source>
</evidence>
<dbReference type="InParanoid" id="G2YM37"/>
<proteinExistence type="predicted"/>